<dbReference type="AlphaFoldDB" id="A0A0S3TE89"/>
<dbReference type="PANTHER" id="PTHR34457:SF3">
    <property type="entry name" value="PROTEIN TIC236, CHLOROPLASTIC"/>
    <property type="match status" value="1"/>
</dbReference>
<organism evidence="1">
    <name type="scientific">Vigna angularis var. angularis</name>
    <dbReference type="NCBI Taxonomy" id="157739"/>
    <lineage>
        <taxon>Eukaryota</taxon>
        <taxon>Viridiplantae</taxon>
        <taxon>Streptophyta</taxon>
        <taxon>Embryophyta</taxon>
        <taxon>Tracheophyta</taxon>
        <taxon>Spermatophyta</taxon>
        <taxon>Magnoliopsida</taxon>
        <taxon>eudicotyledons</taxon>
        <taxon>Gunneridae</taxon>
        <taxon>Pentapetalae</taxon>
        <taxon>rosids</taxon>
        <taxon>fabids</taxon>
        <taxon>Fabales</taxon>
        <taxon>Fabaceae</taxon>
        <taxon>Papilionoideae</taxon>
        <taxon>50 kb inversion clade</taxon>
        <taxon>NPAAA clade</taxon>
        <taxon>indigoferoid/millettioid clade</taxon>
        <taxon>Phaseoleae</taxon>
        <taxon>Vigna</taxon>
    </lineage>
</organism>
<dbReference type="PANTHER" id="PTHR34457">
    <property type="entry name" value="EMBRYO DEFECTIVE 2410"/>
    <property type="match status" value="1"/>
</dbReference>
<evidence type="ECO:0000313" key="1">
    <source>
        <dbReference type="EMBL" id="BAU03452.1"/>
    </source>
</evidence>
<accession>A0A0S3TE89</accession>
<dbReference type="EMBL" id="AP015466">
    <property type="protein sequence ID" value="BAU03452.1"/>
    <property type="molecule type" value="Genomic_DNA"/>
</dbReference>
<name>A0A0S3TE89_PHAAN</name>
<gene>
    <name evidence="1" type="primary">Vigan.UMG108600</name>
    <name evidence="1" type="ORF">VIGAN_UM108600</name>
</gene>
<dbReference type="OrthoDB" id="1386367at2759"/>
<feature type="non-terminal residue" evidence="1">
    <location>
        <position position="169"/>
    </location>
</feature>
<proteinExistence type="predicted"/>
<sequence length="169" mass="18641">MRGFEFFSLVSAYTMDTPRPLHLKVAGRIKFQGKVLKPIGNITEQNLEMTRQNVQMLDKGIVDSLVGEVSISGLKLNQLMLAPQLSGLLRVSPKCIKLDASGRPDESLAVEFVGPLQPSSEDGLQSGKLLSISLQKGQLRANICFQPFHSANLEVRHFPLDELELASLR</sequence>
<dbReference type="InterPro" id="IPR053022">
    <property type="entry name" value="Chloroplast_translocon_comp"/>
</dbReference>
<reference evidence="1" key="1">
    <citation type="journal article" date="2015" name="Sci. Rep.">
        <title>The power of single molecule real-time sequencing technology in the de novo assembly of a eukaryotic genome.</title>
        <authorList>
            <person name="Sakai H."/>
            <person name="Naito K."/>
            <person name="Ogiso-Tanaka E."/>
            <person name="Takahashi Y."/>
            <person name="Iseki K."/>
            <person name="Muto C."/>
            <person name="Satou K."/>
            <person name="Teruya K."/>
            <person name="Shiroma A."/>
            <person name="Shimoji M."/>
            <person name="Hirano T."/>
            <person name="Itoh T."/>
            <person name="Kaga A."/>
            <person name="Tomooka N."/>
        </authorList>
    </citation>
    <scope>NUCLEOTIDE SEQUENCE</scope>
</reference>
<protein>
    <submittedName>
        <fullName evidence="1">Uncharacterized protein</fullName>
    </submittedName>
</protein>